<dbReference type="PANTHER" id="PTHR21166:SF2">
    <property type="entry name" value="CELL DIVISION CONTROL PROTEIN 24 OB DOMAIN-CONTAINING PROTEIN-RELATED"/>
    <property type="match status" value="1"/>
</dbReference>
<dbReference type="Proteomes" id="UP000033647">
    <property type="component" value="Unassembled WGS sequence"/>
</dbReference>
<reference evidence="1 2" key="1">
    <citation type="submission" date="2015-03" db="EMBL/GenBank/DDBJ databases">
        <title>RNA-seq based gene annotation and comparative genomics of four Zymoseptoria species reveal species-specific pathogenicity related genes and transposable element activity.</title>
        <authorList>
            <person name="Grandaubert J."/>
            <person name="Bhattacharyya A."/>
            <person name="Stukenbrock E.H."/>
        </authorList>
    </citation>
    <scope>NUCLEOTIDE SEQUENCE [LARGE SCALE GENOMIC DNA]</scope>
    <source>
        <strain evidence="1 2">Zb18110</strain>
    </source>
</reference>
<keyword evidence="2" id="KW-1185">Reference proteome</keyword>
<protein>
    <recommendedName>
        <fullName evidence="3">Nucleic acid-binding protein</fullName>
    </recommendedName>
</protein>
<dbReference type="Gene3D" id="2.40.50.140">
    <property type="entry name" value="Nucleic acid-binding proteins"/>
    <property type="match status" value="1"/>
</dbReference>
<dbReference type="SUPFAM" id="SSF50249">
    <property type="entry name" value="Nucleic acid-binding proteins"/>
    <property type="match status" value="1"/>
</dbReference>
<organism evidence="1 2">
    <name type="scientific">Zymoseptoria brevis</name>
    <dbReference type="NCBI Taxonomy" id="1047168"/>
    <lineage>
        <taxon>Eukaryota</taxon>
        <taxon>Fungi</taxon>
        <taxon>Dikarya</taxon>
        <taxon>Ascomycota</taxon>
        <taxon>Pezizomycotina</taxon>
        <taxon>Dothideomycetes</taxon>
        <taxon>Dothideomycetidae</taxon>
        <taxon>Mycosphaerellales</taxon>
        <taxon>Mycosphaerellaceae</taxon>
        <taxon>Zymoseptoria</taxon>
    </lineage>
</organism>
<evidence type="ECO:0000313" key="1">
    <source>
        <dbReference type="EMBL" id="KJY01394.1"/>
    </source>
</evidence>
<dbReference type="InterPro" id="IPR052469">
    <property type="entry name" value="MEIOB"/>
</dbReference>
<name>A0A0F4GVX1_9PEZI</name>
<gene>
    <name evidence="1" type="ORF">TI39_contig292g00008</name>
</gene>
<dbReference type="STRING" id="1047168.A0A0F4GVX1"/>
<dbReference type="AlphaFoldDB" id="A0A0F4GVX1"/>
<evidence type="ECO:0008006" key="3">
    <source>
        <dbReference type="Google" id="ProtNLM"/>
    </source>
</evidence>
<dbReference type="InterPro" id="IPR012340">
    <property type="entry name" value="NA-bd_OB-fold"/>
</dbReference>
<dbReference type="GO" id="GO:0000712">
    <property type="term" value="P:resolution of meiotic recombination intermediates"/>
    <property type="evidence" value="ECO:0007669"/>
    <property type="project" value="TreeGrafter"/>
</dbReference>
<comment type="caution">
    <text evidence="1">The sequence shown here is derived from an EMBL/GenBank/DDBJ whole genome shotgun (WGS) entry which is preliminary data.</text>
</comment>
<dbReference type="GO" id="GO:0003697">
    <property type="term" value="F:single-stranded DNA binding"/>
    <property type="evidence" value="ECO:0007669"/>
    <property type="project" value="TreeGrafter"/>
</dbReference>
<dbReference type="EMBL" id="LAFY01000284">
    <property type="protein sequence ID" value="KJY01394.1"/>
    <property type="molecule type" value="Genomic_DNA"/>
</dbReference>
<accession>A0A0F4GVX1</accession>
<dbReference type="PANTHER" id="PTHR21166">
    <property type="entry name" value="CELL DIVISION CONTROL PROTEIN 24 OB DOMAIN-CONTAINING PROTEIN-RELATED"/>
    <property type="match status" value="1"/>
</dbReference>
<evidence type="ECO:0000313" key="2">
    <source>
        <dbReference type="Proteomes" id="UP000033647"/>
    </source>
</evidence>
<proteinExistence type="predicted"/>
<dbReference type="GO" id="GO:0008310">
    <property type="term" value="F:single-stranded DNA 3'-5' DNA exonuclease activity"/>
    <property type="evidence" value="ECO:0007669"/>
    <property type="project" value="TreeGrafter"/>
</dbReference>
<sequence length="509" mass="55922">MGGSGKTNASIQAYLTPSTLPVKGNGITPDQQSHIGDGFTNEEIQEALNPAPVDSWHPTVEYADCEISDLYAGPRAVTFMGRVANIFDCSNTPKTPRSAKGCLKLCVKDGGAAITVRLWFATQAPRIQLGSLVSIWTNHVSNGENGNLASMTAPLFSSLFPERDRNCHLMIHENSDDGRYRTPLGYRQGVPLNGLMTLQNFIDGGYDVADAKILVVVKSIGARKKITRKDESTTDNMNLQIHDDTAEATLGLWGTSSLTPHGNQSKSTDVVDSAMSTQKWRAGETVLLIQSPGWKFGRSTYLSFTSSTIVDVDPYIPDADWLRRWSIRLKVREAINPPFPEDVFEPEIVKTGPIRCLFSIADLDEFARCAPGEIFQGYMSVLIMEMKLLECWRRNMLLSGECCSIPIHANAISATCKGCEKEVDLRLSPRIVGQVLDETATIAGGKLLFSDGAWRDLLGRGPEDLLKLSNEEIKYLSDRLLFSRVTLSFGWTGDESKAGGRICIFGVRS</sequence>
<dbReference type="OrthoDB" id="3248508at2759"/>